<evidence type="ECO:0000313" key="3">
    <source>
        <dbReference type="Proteomes" id="UP001279734"/>
    </source>
</evidence>
<gene>
    <name evidence="2" type="ORF">Nepgr_021956</name>
</gene>
<organism evidence="2 3">
    <name type="scientific">Nepenthes gracilis</name>
    <name type="common">Slender pitcher plant</name>
    <dbReference type="NCBI Taxonomy" id="150966"/>
    <lineage>
        <taxon>Eukaryota</taxon>
        <taxon>Viridiplantae</taxon>
        <taxon>Streptophyta</taxon>
        <taxon>Embryophyta</taxon>
        <taxon>Tracheophyta</taxon>
        <taxon>Spermatophyta</taxon>
        <taxon>Magnoliopsida</taxon>
        <taxon>eudicotyledons</taxon>
        <taxon>Gunneridae</taxon>
        <taxon>Pentapetalae</taxon>
        <taxon>Caryophyllales</taxon>
        <taxon>Nepenthaceae</taxon>
        <taxon>Nepenthes</taxon>
    </lineage>
</organism>
<feature type="region of interest" description="Disordered" evidence="1">
    <location>
        <begin position="1"/>
        <end position="137"/>
    </location>
</feature>
<accession>A0AAD3XXP7</accession>
<proteinExistence type="predicted"/>
<evidence type="ECO:0000256" key="1">
    <source>
        <dbReference type="SAM" id="MobiDB-lite"/>
    </source>
</evidence>
<sequence length="137" mass="15090">MGRGRGKGKKQNAGDDAENGEEEKLIAHKGRGRPQKTLNNDIEEDEETEKIDVNVQYAKNSITNKDTKDIGNFDNGRKRKRSSQIEENSNAIDEESGSGAKSSTLTDDSIKPTGFRQNGNRRKGKPRRAAEAGVECN</sequence>
<dbReference type="PANTHER" id="PTHR34055:SF1">
    <property type="entry name" value="EXPRESSED PROTEIN"/>
    <property type="match status" value="1"/>
</dbReference>
<reference evidence="2" key="1">
    <citation type="submission" date="2023-05" db="EMBL/GenBank/DDBJ databases">
        <title>Nepenthes gracilis genome sequencing.</title>
        <authorList>
            <person name="Fukushima K."/>
        </authorList>
    </citation>
    <scope>NUCLEOTIDE SEQUENCE</scope>
    <source>
        <strain evidence="2">SING2019-196</strain>
    </source>
</reference>
<dbReference type="PANTHER" id="PTHR34055">
    <property type="entry name" value="OS09G0491596 PROTEIN"/>
    <property type="match status" value="1"/>
</dbReference>
<dbReference type="EMBL" id="BSYO01000021">
    <property type="protein sequence ID" value="GMH20115.1"/>
    <property type="molecule type" value="Genomic_DNA"/>
</dbReference>
<dbReference type="Proteomes" id="UP001279734">
    <property type="component" value="Unassembled WGS sequence"/>
</dbReference>
<keyword evidence="3" id="KW-1185">Reference proteome</keyword>
<dbReference type="AlphaFoldDB" id="A0AAD3XXP7"/>
<protein>
    <submittedName>
        <fullName evidence="2">Uncharacterized protein</fullName>
    </submittedName>
</protein>
<feature type="compositionally biased region" description="Basic residues" evidence="1">
    <location>
        <begin position="1"/>
        <end position="10"/>
    </location>
</feature>
<name>A0AAD3XXP7_NEPGR</name>
<evidence type="ECO:0000313" key="2">
    <source>
        <dbReference type="EMBL" id="GMH20115.1"/>
    </source>
</evidence>
<comment type="caution">
    <text evidence="2">The sequence shown here is derived from an EMBL/GenBank/DDBJ whole genome shotgun (WGS) entry which is preliminary data.</text>
</comment>